<accession>A0ABD1LWP2</accession>
<dbReference type="PANTHER" id="PTHR31225:SF221">
    <property type="entry name" value="(-)-GERMACRENE D SYNTHASE"/>
    <property type="match status" value="1"/>
</dbReference>
<dbReference type="SUPFAM" id="SSF48239">
    <property type="entry name" value="Terpenoid cyclases/Protein prenyltransferases"/>
    <property type="match status" value="1"/>
</dbReference>
<dbReference type="InterPro" id="IPR050148">
    <property type="entry name" value="Terpene_synthase-like"/>
</dbReference>
<evidence type="ECO:0000256" key="2">
    <source>
        <dbReference type="ARBA" id="ARBA00023239"/>
    </source>
</evidence>
<dbReference type="PANTHER" id="PTHR31225">
    <property type="entry name" value="OS04G0344100 PROTEIN-RELATED"/>
    <property type="match status" value="1"/>
</dbReference>
<dbReference type="Proteomes" id="UP001603857">
    <property type="component" value="Unassembled WGS sequence"/>
</dbReference>
<dbReference type="Pfam" id="PF01397">
    <property type="entry name" value="Terpene_synth"/>
    <property type="match status" value="1"/>
</dbReference>
<reference evidence="4 5" key="1">
    <citation type="submission" date="2024-08" db="EMBL/GenBank/DDBJ databases">
        <title>Insights into the chromosomal genome structure of Flemingia macrophylla.</title>
        <authorList>
            <person name="Ding Y."/>
            <person name="Zhao Y."/>
            <person name="Bi W."/>
            <person name="Wu M."/>
            <person name="Zhao G."/>
            <person name="Gong Y."/>
            <person name="Li W."/>
            <person name="Zhang P."/>
        </authorList>
    </citation>
    <scope>NUCLEOTIDE SEQUENCE [LARGE SCALE GENOMIC DNA]</scope>
    <source>
        <strain evidence="4">DYQJB</strain>
        <tissue evidence="4">Leaf</tissue>
    </source>
</reference>
<feature type="domain" description="Terpene synthase N-terminal" evidence="3">
    <location>
        <begin position="58"/>
        <end position="224"/>
    </location>
</feature>
<evidence type="ECO:0000259" key="3">
    <source>
        <dbReference type="Pfam" id="PF01397"/>
    </source>
</evidence>
<protein>
    <recommendedName>
        <fullName evidence="3">Terpene synthase N-terminal domain-containing protein</fullName>
    </recommendedName>
</protein>
<proteinExistence type="predicted"/>
<evidence type="ECO:0000256" key="1">
    <source>
        <dbReference type="ARBA" id="ARBA00001946"/>
    </source>
</evidence>
<dbReference type="Gene3D" id="1.10.600.10">
    <property type="entry name" value="Farnesyl Diphosphate Synthase"/>
    <property type="match status" value="1"/>
</dbReference>
<name>A0ABD1LWP2_9FABA</name>
<keyword evidence="5" id="KW-1185">Reference proteome</keyword>
<comment type="cofactor">
    <cofactor evidence="1">
        <name>Mg(2+)</name>
        <dbReference type="ChEBI" id="CHEBI:18420"/>
    </cofactor>
</comment>
<dbReference type="AlphaFoldDB" id="A0ABD1LWP2"/>
<comment type="caution">
    <text evidence="4">The sequence shown here is derived from an EMBL/GenBank/DDBJ whole genome shotgun (WGS) entry which is preliminary data.</text>
</comment>
<keyword evidence="2" id="KW-0456">Lyase</keyword>
<dbReference type="InterPro" id="IPR008949">
    <property type="entry name" value="Isoprenoid_synthase_dom_sf"/>
</dbReference>
<dbReference type="Gene3D" id="1.50.10.130">
    <property type="entry name" value="Terpene synthase, N-terminal domain"/>
    <property type="match status" value="1"/>
</dbReference>
<evidence type="ECO:0000313" key="5">
    <source>
        <dbReference type="Proteomes" id="UP001603857"/>
    </source>
</evidence>
<organism evidence="4 5">
    <name type="scientific">Flemingia macrophylla</name>
    <dbReference type="NCBI Taxonomy" id="520843"/>
    <lineage>
        <taxon>Eukaryota</taxon>
        <taxon>Viridiplantae</taxon>
        <taxon>Streptophyta</taxon>
        <taxon>Embryophyta</taxon>
        <taxon>Tracheophyta</taxon>
        <taxon>Spermatophyta</taxon>
        <taxon>Magnoliopsida</taxon>
        <taxon>eudicotyledons</taxon>
        <taxon>Gunneridae</taxon>
        <taxon>Pentapetalae</taxon>
        <taxon>rosids</taxon>
        <taxon>fabids</taxon>
        <taxon>Fabales</taxon>
        <taxon>Fabaceae</taxon>
        <taxon>Papilionoideae</taxon>
        <taxon>50 kb inversion clade</taxon>
        <taxon>NPAAA clade</taxon>
        <taxon>indigoferoid/millettioid clade</taxon>
        <taxon>Phaseoleae</taxon>
        <taxon>Flemingia</taxon>
    </lineage>
</organism>
<dbReference type="InterPro" id="IPR036965">
    <property type="entry name" value="Terpene_synth_N_sf"/>
</dbReference>
<dbReference type="InterPro" id="IPR008930">
    <property type="entry name" value="Terpenoid_cyclase/PrenylTrfase"/>
</dbReference>
<dbReference type="GO" id="GO:0051707">
    <property type="term" value="P:response to other organism"/>
    <property type="evidence" value="ECO:0007669"/>
    <property type="project" value="UniProtKB-ARBA"/>
</dbReference>
<dbReference type="InterPro" id="IPR001906">
    <property type="entry name" value="Terpene_synth_N"/>
</dbReference>
<gene>
    <name evidence="4" type="ORF">Fmac_021356</name>
</gene>
<sequence>MGYQHIVVPIEFINNVDKTHKPFFNLILTCEATTAKRGIETPRTSNSEVCSSRYGLHKKTEVDHNIRSRIETLKKKVSEMIISKTENLLAKVDLIDSIFRLGVNYHFEDEIDEVLQQIHKNFVVNREIFIEANLAPLAVLFRLLREHGFHVSPLVFNKFLDVQGNFSERLFSDVEGMLCLYEASHMMVHGEDILEVALAFTSTHLKSIVTTLSPSLATQVNHSLRKALHKNLPRLEARRYISIYEQHPSHNKILLTLAKLDFNKLQDLHQKEFGNICK</sequence>
<evidence type="ECO:0000313" key="4">
    <source>
        <dbReference type="EMBL" id="KAL2327929.1"/>
    </source>
</evidence>
<dbReference type="EMBL" id="JBGMDY010000007">
    <property type="protein sequence ID" value="KAL2327929.1"/>
    <property type="molecule type" value="Genomic_DNA"/>
</dbReference>
<dbReference type="GO" id="GO:0016829">
    <property type="term" value="F:lyase activity"/>
    <property type="evidence" value="ECO:0007669"/>
    <property type="project" value="UniProtKB-KW"/>
</dbReference>
<dbReference type="FunFam" id="1.50.10.130:FF:000001">
    <property type="entry name" value="Isoprene synthase, chloroplastic"/>
    <property type="match status" value="1"/>
</dbReference>